<feature type="binding site" evidence="9">
    <location>
        <position position="87"/>
    </location>
    <ligand>
        <name>substrate</name>
    </ligand>
</feature>
<dbReference type="GO" id="GO:0005524">
    <property type="term" value="F:ATP binding"/>
    <property type="evidence" value="ECO:0007669"/>
    <property type="project" value="UniProtKB-KW"/>
</dbReference>
<feature type="binding site" evidence="9">
    <location>
        <begin position="122"/>
        <end position="128"/>
    </location>
    <ligand>
        <name>ATP</name>
        <dbReference type="ChEBI" id="CHEBI:30616"/>
    </ligand>
</feature>
<evidence type="ECO:0000256" key="4">
    <source>
        <dbReference type="ARBA" id="ARBA00022741"/>
    </source>
</evidence>
<feature type="binding site" evidence="9">
    <location>
        <position position="73"/>
    </location>
    <ligand>
        <name>substrate</name>
    </ligand>
</feature>
<evidence type="ECO:0000256" key="1">
    <source>
        <dbReference type="ARBA" id="ARBA00022490"/>
    </source>
</evidence>
<reference evidence="11 12" key="1">
    <citation type="submission" date="2020-08" db="EMBL/GenBank/DDBJ databases">
        <title>Genomic Encyclopedia of Type Strains, Phase IV (KMG-IV): sequencing the most valuable type-strain genomes for metagenomic binning, comparative biology and taxonomic classification.</title>
        <authorList>
            <person name="Goeker M."/>
        </authorList>
    </citation>
    <scope>NUCLEOTIDE SEQUENCE [LARGE SCALE GENOMIC DNA]</scope>
    <source>
        <strain evidence="11 12">DSM 22548</strain>
    </source>
</reference>
<dbReference type="InterPro" id="IPR014729">
    <property type="entry name" value="Rossmann-like_a/b/a_fold"/>
</dbReference>
<keyword evidence="5 9" id="KW-0067">ATP-binding</keyword>
<evidence type="ECO:0000259" key="10">
    <source>
        <dbReference type="Pfam" id="PF01467"/>
    </source>
</evidence>
<keyword evidence="3 9" id="KW-0548">Nucleotidyltransferase</keyword>
<feature type="binding site" evidence="9">
    <location>
        <begin position="88"/>
        <end position="90"/>
    </location>
    <ligand>
        <name>ATP</name>
        <dbReference type="ChEBI" id="CHEBI:30616"/>
    </ligand>
</feature>
<protein>
    <recommendedName>
        <fullName evidence="9">Phosphopantetheine adenylyltransferase</fullName>
        <ecNumber evidence="9">2.7.7.3</ecNumber>
    </recommendedName>
    <alternativeName>
        <fullName evidence="9">Dephospho-CoA pyrophosphorylase</fullName>
    </alternativeName>
    <alternativeName>
        <fullName evidence="9">Pantetheine-phosphate adenylyltransferase</fullName>
        <shortName evidence="9">PPAT</shortName>
    </alternativeName>
</protein>
<feature type="binding site" evidence="9">
    <location>
        <begin position="9"/>
        <end position="10"/>
    </location>
    <ligand>
        <name>ATP</name>
        <dbReference type="ChEBI" id="CHEBI:30616"/>
    </ligand>
</feature>
<comment type="pathway">
    <text evidence="9">Cofactor biosynthesis; coenzyme A biosynthesis; CoA from (R)-pantothenate: step 4/5.</text>
</comment>
<evidence type="ECO:0000256" key="6">
    <source>
        <dbReference type="ARBA" id="ARBA00022842"/>
    </source>
</evidence>
<comment type="subcellular location">
    <subcellularLocation>
        <location evidence="9">Cytoplasm</location>
    </subcellularLocation>
</comment>
<keyword evidence="6 9" id="KW-0460">Magnesium</keyword>
<proteinExistence type="inferred from homology"/>
<comment type="catalytic activity">
    <reaction evidence="8 9">
        <text>(R)-4'-phosphopantetheine + ATP + H(+) = 3'-dephospho-CoA + diphosphate</text>
        <dbReference type="Rhea" id="RHEA:19801"/>
        <dbReference type="ChEBI" id="CHEBI:15378"/>
        <dbReference type="ChEBI" id="CHEBI:30616"/>
        <dbReference type="ChEBI" id="CHEBI:33019"/>
        <dbReference type="ChEBI" id="CHEBI:57328"/>
        <dbReference type="ChEBI" id="CHEBI:61723"/>
        <dbReference type="EC" id="2.7.7.3"/>
    </reaction>
</comment>
<dbReference type="NCBIfam" id="TIGR01510">
    <property type="entry name" value="coaD_prev_kdtB"/>
    <property type="match status" value="1"/>
</dbReference>
<sequence length="154" mass="17566">MKIAIFPGSFDPFTVGHASIVERALPMFDKIIIGVGVNGSKRPLYTPEQRVQEISKLYKDEPRISVVSYNDLTIDLARRHNAQFIVRGLRSVKDFEYERDVASMNQRLGGVETVMLFCEERHAYISSSVVRELIAFGKDVSDFLPKKIEDKNEQ</sequence>
<dbReference type="EMBL" id="JACICA010000002">
    <property type="protein sequence ID" value="MBB3702060.1"/>
    <property type="molecule type" value="Genomic_DNA"/>
</dbReference>
<accession>A0A7W5UHI6</accession>
<dbReference type="SUPFAM" id="SSF52374">
    <property type="entry name" value="Nucleotidylyl transferase"/>
    <property type="match status" value="1"/>
</dbReference>
<feature type="binding site" evidence="9">
    <location>
        <position position="17"/>
    </location>
    <ligand>
        <name>ATP</name>
        <dbReference type="ChEBI" id="CHEBI:30616"/>
    </ligand>
</feature>
<feature type="site" description="Transition state stabilizer" evidence="9">
    <location>
        <position position="17"/>
    </location>
</feature>
<evidence type="ECO:0000313" key="12">
    <source>
        <dbReference type="Proteomes" id="UP000541425"/>
    </source>
</evidence>
<evidence type="ECO:0000256" key="8">
    <source>
        <dbReference type="ARBA" id="ARBA00029346"/>
    </source>
</evidence>
<dbReference type="HAMAP" id="MF_00151">
    <property type="entry name" value="PPAT_bact"/>
    <property type="match status" value="1"/>
</dbReference>
<evidence type="ECO:0000256" key="3">
    <source>
        <dbReference type="ARBA" id="ARBA00022695"/>
    </source>
</evidence>
<dbReference type="PRINTS" id="PR01020">
    <property type="entry name" value="LPSBIOSNTHSS"/>
</dbReference>
<dbReference type="GO" id="GO:0004595">
    <property type="term" value="F:pantetheine-phosphate adenylyltransferase activity"/>
    <property type="evidence" value="ECO:0007669"/>
    <property type="project" value="UniProtKB-UniRule"/>
</dbReference>
<dbReference type="InterPro" id="IPR001980">
    <property type="entry name" value="PPAT"/>
</dbReference>
<comment type="function">
    <text evidence="9">Reversibly transfers an adenylyl group from ATP to 4'-phosphopantetheine, yielding dephospho-CoA (dPCoA) and pyrophosphate.</text>
</comment>
<dbReference type="PANTHER" id="PTHR21342:SF1">
    <property type="entry name" value="PHOSPHOPANTETHEINE ADENYLYLTRANSFERASE"/>
    <property type="match status" value="1"/>
</dbReference>
<gene>
    <name evidence="9" type="primary">coaD</name>
    <name evidence="11" type="ORF">FHS60_000513</name>
</gene>
<feature type="binding site" evidence="9">
    <location>
        <position position="9"/>
    </location>
    <ligand>
        <name>substrate</name>
    </ligand>
</feature>
<dbReference type="NCBIfam" id="TIGR00125">
    <property type="entry name" value="cyt_tran_rel"/>
    <property type="match status" value="1"/>
</dbReference>
<dbReference type="PANTHER" id="PTHR21342">
    <property type="entry name" value="PHOSPHOPANTETHEINE ADENYLYLTRANSFERASE"/>
    <property type="match status" value="1"/>
</dbReference>
<dbReference type="Pfam" id="PF01467">
    <property type="entry name" value="CTP_transf_like"/>
    <property type="match status" value="1"/>
</dbReference>
<dbReference type="GO" id="GO:0015937">
    <property type="term" value="P:coenzyme A biosynthetic process"/>
    <property type="evidence" value="ECO:0007669"/>
    <property type="project" value="UniProtKB-UniRule"/>
</dbReference>
<dbReference type="GO" id="GO:0005737">
    <property type="term" value="C:cytoplasm"/>
    <property type="evidence" value="ECO:0007669"/>
    <property type="project" value="UniProtKB-SubCell"/>
</dbReference>
<organism evidence="11 12">
    <name type="scientific">Alloprevotella rava</name>
    <dbReference type="NCBI Taxonomy" id="671218"/>
    <lineage>
        <taxon>Bacteria</taxon>
        <taxon>Pseudomonadati</taxon>
        <taxon>Bacteroidota</taxon>
        <taxon>Bacteroidia</taxon>
        <taxon>Bacteroidales</taxon>
        <taxon>Prevotellaceae</taxon>
        <taxon>Alloprevotella</taxon>
    </lineage>
</organism>
<dbReference type="Proteomes" id="UP000541425">
    <property type="component" value="Unassembled WGS sequence"/>
</dbReference>
<keyword evidence="4 9" id="KW-0547">Nucleotide-binding</keyword>
<keyword evidence="7 9" id="KW-0173">Coenzyme A biosynthesis</keyword>
<comment type="cofactor">
    <cofactor evidence="9">
        <name>Mg(2+)</name>
        <dbReference type="ChEBI" id="CHEBI:18420"/>
    </cofactor>
</comment>
<evidence type="ECO:0000256" key="7">
    <source>
        <dbReference type="ARBA" id="ARBA00022993"/>
    </source>
</evidence>
<comment type="subunit">
    <text evidence="9">Homohexamer.</text>
</comment>
<dbReference type="UniPathway" id="UPA00241">
    <property type="reaction ID" value="UER00355"/>
</dbReference>
<dbReference type="RefSeq" id="WP_183694490.1">
    <property type="nucleotide sequence ID" value="NZ_JACICA010000002.1"/>
</dbReference>
<evidence type="ECO:0000256" key="5">
    <source>
        <dbReference type="ARBA" id="ARBA00022840"/>
    </source>
</evidence>
<dbReference type="EC" id="2.7.7.3" evidence="9"/>
<comment type="caution">
    <text evidence="11">The sequence shown here is derived from an EMBL/GenBank/DDBJ whole genome shotgun (WGS) entry which is preliminary data.</text>
</comment>
<keyword evidence="1 9" id="KW-0963">Cytoplasm</keyword>
<comment type="similarity">
    <text evidence="9">Belongs to the bacterial CoaD family.</text>
</comment>
<dbReference type="InterPro" id="IPR004821">
    <property type="entry name" value="Cyt_trans-like"/>
</dbReference>
<keyword evidence="2 9" id="KW-0808">Transferase</keyword>
<dbReference type="Gene3D" id="3.40.50.620">
    <property type="entry name" value="HUPs"/>
    <property type="match status" value="1"/>
</dbReference>
<evidence type="ECO:0000313" key="11">
    <source>
        <dbReference type="EMBL" id="MBB3702060.1"/>
    </source>
</evidence>
<evidence type="ECO:0000256" key="9">
    <source>
        <dbReference type="HAMAP-Rule" id="MF_00151"/>
    </source>
</evidence>
<evidence type="ECO:0000256" key="2">
    <source>
        <dbReference type="ARBA" id="ARBA00022679"/>
    </source>
</evidence>
<dbReference type="CDD" id="cd02163">
    <property type="entry name" value="PPAT"/>
    <property type="match status" value="1"/>
</dbReference>
<feature type="binding site" evidence="9">
    <location>
        <position position="98"/>
    </location>
    <ligand>
        <name>ATP</name>
        <dbReference type="ChEBI" id="CHEBI:30616"/>
    </ligand>
</feature>
<dbReference type="AlphaFoldDB" id="A0A7W5UHI6"/>
<feature type="binding site" evidence="9">
    <location>
        <position position="41"/>
    </location>
    <ligand>
        <name>substrate</name>
    </ligand>
</feature>
<name>A0A7W5UHI6_9BACT</name>
<feature type="domain" description="Cytidyltransferase-like" evidence="10">
    <location>
        <begin position="5"/>
        <end position="132"/>
    </location>
</feature>